<gene>
    <name evidence="1" type="ORF">O6H91_08G074300</name>
</gene>
<comment type="caution">
    <text evidence="1">The sequence shown here is derived from an EMBL/GenBank/DDBJ whole genome shotgun (WGS) entry which is preliminary data.</text>
</comment>
<sequence>MPPLACVEGCQALSFDTLNGSFALDIDKSSANWSPEKSMGLYRINGWGSPYFVINKQGNMAVRPHGSASHSDEIDLVEVLQKIQEGGEMAPPLIIRFPEILRNRIETLQGGFNTAILLRGYMGSFQGVFPIKCNPDRFVVEDIVKFGRSFSFGLEAGSKPELVMAIACMSKLASKNALLICNGYKDAEYMQLALVSRRLGIQSVIVLEEEDELDLVLKTSEILQVQPVIGVRAKLSTKHGGHWGETSGDKGKFGLSSFQLLRVAQKLKKLEMMECLQLLHFHIGSQIPSLSILKEGVSEAAHIYCELSRMGAGMKYLDVGGGLGVDYDGSYSSASKMSVGYTTTEYAEQVVNAVADACAVKNVNPPIICCESGRGLVSHHSVLCFQAMSTSQMPDHSERLSSMEQDLRALFEMESLPQELMALLSKITHLVRVGDFANAVASAKHLKQECARLFKRGLLNLEVRALADRVNEILCHISNPESQITTYNINLSIFKSIPDSWAIGQIFPIVPLQTLDQEPDVQAVLSDLTCDSDGKICSFVGGDAHEKKAAQCLHLHKLQAGRPYYLGMFLGGAYQEILGSMHNLFGSTHVVHILGKAEGSFQIFRELPGQTISNVLRAMQHDPANMTNDLQARVVSALQEGRFKDQTEATATLNIIFSSFSSYTYLAPDRHFSSHTEAPFCKPTPVIHESLIEAGI</sequence>
<organism evidence="1 2">
    <name type="scientific">Diphasiastrum complanatum</name>
    <name type="common">Issler's clubmoss</name>
    <name type="synonym">Lycopodium complanatum</name>
    <dbReference type="NCBI Taxonomy" id="34168"/>
    <lineage>
        <taxon>Eukaryota</taxon>
        <taxon>Viridiplantae</taxon>
        <taxon>Streptophyta</taxon>
        <taxon>Embryophyta</taxon>
        <taxon>Tracheophyta</taxon>
        <taxon>Lycopodiopsida</taxon>
        <taxon>Lycopodiales</taxon>
        <taxon>Lycopodiaceae</taxon>
        <taxon>Lycopodioideae</taxon>
        <taxon>Diphasiastrum</taxon>
    </lineage>
</organism>
<keyword evidence="2" id="KW-1185">Reference proteome</keyword>
<name>A0ACC2CYW1_DIPCM</name>
<dbReference type="EMBL" id="CM055099">
    <property type="protein sequence ID" value="KAJ7547203.1"/>
    <property type="molecule type" value="Genomic_DNA"/>
</dbReference>
<dbReference type="Proteomes" id="UP001162992">
    <property type="component" value="Chromosome 8"/>
</dbReference>
<evidence type="ECO:0000313" key="2">
    <source>
        <dbReference type="Proteomes" id="UP001162992"/>
    </source>
</evidence>
<proteinExistence type="predicted"/>
<reference evidence="2" key="1">
    <citation type="journal article" date="2024" name="Proc. Natl. Acad. Sci. U.S.A.">
        <title>Extraordinary preservation of gene collinearity over three hundred million years revealed in homosporous lycophytes.</title>
        <authorList>
            <person name="Li C."/>
            <person name="Wickell D."/>
            <person name="Kuo L.Y."/>
            <person name="Chen X."/>
            <person name="Nie B."/>
            <person name="Liao X."/>
            <person name="Peng D."/>
            <person name="Ji J."/>
            <person name="Jenkins J."/>
            <person name="Williams M."/>
            <person name="Shu S."/>
            <person name="Plott C."/>
            <person name="Barry K."/>
            <person name="Rajasekar S."/>
            <person name="Grimwood J."/>
            <person name="Han X."/>
            <person name="Sun S."/>
            <person name="Hou Z."/>
            <person name="He W."/>
            <person name="Dai G."/>
            <person name="Sun C."/>
            <person name="Schmutz J."/>
            <person name="Leebens-Mack J.H."/>
            <person name="Li F.W."/>
            <person name="Wang L."/>
        </authorList>
    </citation>
    <scope>NUCLEOTIDE SEQUENCE [LARGE SCALE GENOMIC DNA]</scope>
    <source>
        <strain evidence="2">cv. PW_Plant_1</strain>
    </source>
</reference>
<evidence type="ECO:0000313" key="1">
    <source>
        <dbReference type="EMBL" id="KAJ7547203.1"/>
    </source>
</evidence>
<accession>A0ACC2CYW1</accession>
<protein>
    <submittedName>
        <fullName evidence="1">Uncharacterized protein</fullName>
    </submittedName>
</protein>